<evidence type="ECO:0000256" key="4">
    <source>
        <dbReference type="ARBA" id="ARBA00023125"/>
    </source>
</evidence>
<dbReference type="CDD" id="cd01110">
    <property type="entry name" value="HTH_SoxR"/>
    <property type="match status" value="1"/>
</dbReference>
<dbReference type="GO" id="GO:0051537">
    <property type="term" value="F:2 iron, 2 sulfur cluster binding"/>
    <property type="evidence" value="ECO:0007669"/>
    <property type="project" value="UniProtKB-KW"/>
</dbReference>
<dbReference type="RefSeq" id="WP_126395651.1">
    <property type="nucleotide sequence ID" value="NZ_CP034539.1"/>
</dbReference>
<evidence type="ECO:0000259" key="5">
    <source>
        <dbReference type="PROSITE" id="PS50937"/>
    </source>
</evidence>
<protein>
    <submittedName>
        <fullName evidence="6">Redox-sensitive transcriptional activator SoxR</fullName>
    </submittedName>
</protein>
<evidence type="ECO:0000256" key="3">
    <source>
        <dbReference type="ARBA" id="ARBA00023014"/>
    </source>
</evidence>
<dbReference type="GO" id="GO:0003700">
    <property type="term" value="F:DNA-binding transcription factor activity"/>
    <property type="evidence" value="ECO:0007669"/>
    <property type="project" value="InterPro"/>
</dbReference>
<keyword evidence="1" id="KW-0479">Metal-binding</keyword>
<dbReference type="OrthoDB" id="9802944at2"/>
<dbReference type="PANTHER" id="PTHR30204">
    <property type="entry name" value="REDOX-CYCLING DRUG-SENSING TRANSCRIPTIONAL ACTIVATOR SOXR"/>
    <property type="match status" value="1"/>
</dbReference>
<keyword evidence="2" id="KW-0408">Iron</keyword>
<sequence length="150" mass="16990">MSGPRPATQMTISQFARRAGVPTSTLRFYERQGLVRSARTSGNQRRYARDTLRRVSFIRVSQRLGIPLAAIREVLDLLPEGRTPTPEDWARVSEHWYEDLTRRIEQLIALRDALTDCIGCGCLTLERCQLANPYDVLGEKGPGAHRLGLR</sequence>
<proteinExistence type="predicted"/>
<accession>A0A3S9MFM7</accession>
<evidence type="ECO:0000256" key="1">
    <source>
        <dbReference type="ARBA" id="ARBA00022714"/>
    </source>
</evidence>
<evidence type="ECO:0000256" key="2">
    <source>
        <dbReference type="ARBA" id="ARBA00023004"/>
    </source>
</evidence>
<dbReference type="PROSITE" id="PS50937">
    <property type="entry name" value="HTH_MERR_2"/>
    <property type="match status" value="1"/>
</dbReference>
<dbReference type="PANTHER" id="PTHR30204:SF0">
    <property type="entry name" value="REDOX-SENSITIVE TRANSCRIPTIONAL ACTIVATOR SOXR"/>
    <property type="match status" value="1"/>
</dbReference>
<keyword evidence="3" id="KW-0411">Iron-sulfur</keyword>
<dbReference type="SMART" id="SM00422">
    <property type="entry name" value="HTH_MERR"/>
    <property type="match status" value="1"/>
</dbReference>
<keyword evidence="4" id="KW-0238">DNA-binding</keyword>
<evidence type="ECO:0000313" key="6">
    <source>
        <dbReference type="EMBL" id="AZQ37991.1"/>
    </source>
</evidence>
<dbReference type="Gene3D" id="1.10.1660.10">
    <property type="match status" value="1"/>
</dbReference>
<dbReference type="EMBL" id="CP034539">
    <property type="protein sequence ID" value="AZQ37991.1"/>
    <property type="molecule type" value="Genomic_DNA"/>
</dbReference>
<keyword evidence="7" id="KW-1185">Reference proteome</keyword>
<dbReference type="KEGG" id="scya:EJ357_34800"/>
<evidence type="ECO:0000313" key="7">
    <source>
        <dbReference type="Proteomes" id="UP000280298"/>
    </source>
</evidence>
<dbReference type="AlphaFoldDB" id="A0A3S9MFM7"/>
<organism evidence="6 7">
    <name type="scientific">Streptomyces cyaneochromogenes</name>
    <dbReference type="NCBI Taxonomy" id="2496836"/>
    <lineage>
        <taxon>Bacteria</taxon>
        <taxon>Bacillati</taxon>
        <taxon>Actinomycetota</taxon>
        <taxon>Actinomycetes</taxon>
        <taxon>Kitasatosporales</taxon>
        <taxon>Streptomycetaceae</taxon>
        <taxon>Streptomyces</taxon>
    </lineage>
</organism>
<dbReference type="PRINTS" id="PR00040">
    <property type="entry name" value="HTHMERR"/>
</dbReference>
<dbReference type="InterPro" id="IPR047057">
    <property type="entry name" value="MerR_fam"/>
</dbReference>
<dbReference type="GO" id="GO:0006979">
    <property type="term" value="P:response to oxidative stress"/>
    <property type="evidence" value="ECO:0007669"/>
    <property type="project" value="InterPro"/>
</dbReference>
<dbReference type="Pfam" id="PF13411">
    <property type="entry name" value="MerR_1"/>
    <property type="match status" value="1"/>
</dbReference>
<dbReference type="InterPro" id="IPR010211">
    <property type="entry name" value="Redox-sen_tscrpt-act_SoxR"/>
</dbReference>
<keyword evidence="1" id="KW-0001">2Fe-2S</keyword>
<dbReference type="SUPFAM" id="SSF46955">
    <property type="entry name" value="Putative DNA-binding domain"/>
    <property type="match status" value="1"/>
</dbReference>
<dbReference type="GO" id="GO:0003677">
    <property type="term" value="F:DNA binding"/>
    <property type="evidence" value="ECO:0007669"/>
    <property type="project" value="UniProtKB-KW"/>
</dbReference>
<gene>
    <name evidence="6" type="primary">soxR</name>
    <name evidence="6" type="ORF">EJ357_34800</name>
</gene>
<feature type="domain" description="HTH merR-type" evidence="5">
    <location>
        <begin position="9"/>
        <end position="77"/>
    </location>
</feature>
<dbReference type="Proteomes" id="UP000280298">
    <property type="component" value="Chromosome"/>
</dbReference>
<dbReference type="InterPro" id="IPR000551">
    <property type="entry name" value="MerR-type_HTH_dom"/>
</dbReference>
<name>A0A3S9MFM7_9ACTN</name>
<reference evidence="6 7" key="1">
    <citation type="journal article" date="2019" name="Int. J. Syst. Evol. Microbiol.">
        <title>Streptomyces cyaneochromogenes sp. nov., a blue pigment-producing actinomycete from manganese-contaminated soil.</title>
        <authorList>
            <person name="Tang X."/>
            <person name="Zhao J."/>
            <person name="Li K."/>
            <person name="Chen Z."/>
            <person name="Sun Y."/>
            <person name="Gao J."/>
        </authorList>
    </citation>
    <scope>NUCLEOTIDE SEQUENCE [LARGE SCALE GENOMIC DNA]</scope>
    <source>
        <strain evidence="6 7">MK-45</strain>
    </source>
</reference>
<dbReference type="NCBIfam" id="TIGR01950">
    <property type="entry name" value="SoxR"/>
    <property type="match status" value="1"/>
</dbReference>
<dbReference type="InterPro" id="IPR009061">
    <property type="entry name" value="DNA-bd_dom_put_sf"/>
</dbReference>